<protein>
    <recommendedName>
        <fullName evidence="3">Luciferase-like domain-containing protein</fullName>
    </recommendedName>
</protein>
<keyword evidence="1" id="KW-0560">Oxidoreductase</keyword>
<dbReference type="PANTHER" id="PTHR30137:SF8">
    <property type="entry name" value="BLR5498 PROTEIN"/>
    <property type="match status" value="1"/>
</dbReference>
<dbReference type="GO" id="GO:0005829">
    <property type="term" value="C:cytosol"/>
    <property type="evidence" value="ECO:0007669"/>
    <property type="project" value="TreeGrafter"/>
</dbReference>
<dbReference type="AlphaFoldDB" id="A0A1Y3PSJ8"/>
<comment type="caution">
    <text evidence="4">The sequence shown here is derived from an EMBL/GenBank/DDBJ whole genome shotgun (WGS) entry which is preliminary data.</text>
</comment>
<proteinExistence type="predicted"/>
<dbReference type="Proteomes" id="UP000196475">
    <property type="component" value="Unassembled WGS sequence"/>
</dbReference>
<dbReference type="EMBL" id="LZRT01000019">
    <property type="protein sequence ID" value="OUM90310.1"/>
    <property type="molecule type" value="Genomic_DNA"/>
</dbReference>
<dbReference type="InterPro" id="IPR050766">
    <property type="entry name" value="Bact_Lucif_Oxidored"/>
</dbReference>
<reference evidence="5" key="1">
    <citation type="submission" date="2016-06" db="EMBL/GenBank/DDBJ databases">
        <authorList>
            <person name="Nascimento L."/>
            <person name="Pereira R.V."/>
            <person name="Martins L.F."/>
            <person name="Quaggio R.B."/>
            <person name="Silva A.M."/>
            <person name="Setubal J.C."/>
        </authorList>
    </citation>
    <scope>NUCLEOTIDE SEQUENCE [LARGE SCALE GENOMIC DNA]</scope>
</reference>
<sequence length="331" mass="37394">MRFSLFYNCDITPDTSVNDLYQEIETQAILADRLGFDAIYLAEHHFKVYGRQPAPLLSLARLSGLTQHIGLGTAVVEAPFYQPLRLAEDAALLDVLSGGRLRLGVGSGTRTKAAEFAKFRISMEEKSRRTLETVEILRQAFDEGVVHFSGDYYEFTEVEISPSPIQHATDLIWLAASDSTAELAGHHGFGLLIPRVGNPERHLEWIQRYREASRNGPGRVAQLRFVFVAETTQEAEKRTRQTFARYAQYECGVNWDGRTGTREYRELMKQMNMIIGSPENVIEQLLEWQDEFGFDEIICQVHAAGSDHGASLQAIELLAREVMPRLQTKEA</sequence>
<evidence type="ECO:0000256" key="1">
    <source>
        <dbReference type="ARBA" id="ARBA00023002"/>
    </source>
</evidence>
<dbReference type="PANTHER" id="PTHR30137">
    <property type="entry name" value="LUCIFERASE-LIKE MONOOXYGENASE"/>
    <property type="match status" value="1"/>
</dbReference>
<dbReference type="Gene3D" id="3.20.20.30">
    <property type="entry name" value="Luciferase-like domain"/>
    <property type="match status" value="1"/>
</dbReference>
<feature type="domain" description="Luciferase-like" evidence="3">
    <location>
        <begin position="1"/>
        <end position="290"/>
    </location>
</feature>
<dbReference type="SUPFAM" id="SSF51679">
    <property type="entry name" value="Bacterial luciferase-like"/>
    <property type="match status" value="1"/>
</dbReference>
<evidence type="ECO:0000259" key="3">
    <source>
        <dbReference type="Pfam" id="PF00296"/>
    </source>
</evidence>
<name>A0A1Y3PSJ8_9BACI</name>
<organism evidence="4 5">
    <name type="scientific">Bacillus thermozeamaize</name>
    <dbReference type="NCBI Taxonomy" id="230954"/>
    <lineage>
        <taxon>Bacteria</taxon>
        <taxon>Bacillati</taxon>
        <taxon>Bacillota</taxon>
        <taxon>Bacilli</taxon>
        <taxon>Bacillales</taxon>
        <taxon>Bacillaceae</taxon>
        <taxon>Bacillus</taxon>
    </lineage>
</organism>
<accession>A0A1Y3PSJ8</accession>
<dbReference type="InterPro" id="IPR036661">
    <property type="entry name" value="Luciferase-like_sf"/>
</dbReference>
<dbReference type="InterPro" id="IPR011251">
    <property type="entry name" value="Luciferase-like_dom"/>
</dbReference>
<evidence type="ECO:0000313" key="4">
    <source>
        <dbReference type="EMBL" id="OUM90310.1"/>
    </source>
</evidence>
<dbReference type="GO" id="GO:0004497">
    <property type="term" value="F:monooxygenase activity"/>
    <property type="evidence" value="ECO:0007669"/>
    <property type="project" value="UniProtKB-KW"/>
</dbReference>
<gene>
    <name evidence="4" type="ORF">BAA01_15750</name>
</gene>
<evidence type="ECO:0000256" key="2">
    <source>
        <dbReference type="ARBA" id="ARBA00023033"/>
    </source>
</evidence>
<dbReference type="Pfam" id="PF00296">
    <property type="entry name" value="Bac_luciferase"/>
    <property type="match status" value="1"/>
</dbReference>
<keyword evidence="2" id="KW-0503">Monooxygenase</keyword>
<dbReference type="GO" id="GO:0016705">
    <property type="term" value="F:oxidoreductase activity, acting on paired donors, with incorporation or reduction of molecular oxygen"/>
    <property type="evidence" value="ECO:0007669"/>
    <property type="project" value="InterPro"/>
</dbReference>
<evidence type="ECO:0000313" key="5">
    <source>
        <dbReference type="Proteomes" id="UP000196475"/>
    </source>
</evidence>